<keyword evidence="1" id="KW-1133">Transmembrane helix</keyword>
<evidence type="ECO:0000256" key="1">
    <source>
        <dbReference type="SAM" id="Phobius"/>
    </source>
</evidence>
<feature type="transmembrane region" description="Helical" evidence="1">
    <location>
        <begin position="284"/>
        <end position="303"/>
    </location>
</feature>
<dbReference type="EMBL" id="AANC01000012">
    <property type="protein sequence ID" value="EAQ47832.1"/>
    <property type="molecule type" value="Genomic_DNA"/>
</dbReference>
<gene>
    <name evidence="2" type="ORF">MED217_18341</name>
</gene>
<dbReference type="RefSeq" id="WP_009781995.1">
    <property type="nucleotide sequence ID" value="NZ_CH672395.1"/>
</dbReference>
<dbReference type="HOGENOM" id="CLU_071529_0_0_10"/>
<keyword evidence="1" id="KW-0472">Membrane</keyword>
<proteinExistence type="predicted"/>
<evidence type="ECO:0000313" key="2">
    <source>
        <dbReference type="EMBL" id="EAQ47832.1"/>
    </source>
</evidence>
<comment type="caution">
    <text evidence="2">The sequence shown here is derived from an EMBL/GenBank/DDBJ whole genome shotgun (WGS) entry which is preliminary data.</text>
</comment>
<protein>
    <submittedName>
        <fullName evidence="2">Uncharacterized protein</fullName>
    </submittedName>
</protein>
<keyword evidence="1" id="KW-0812">Transmembrane</keyword>
<dbReference type="Proteomes" id="UP000001601">
    <property type="component" value="Unassembled WGS sequence"/>
</dbReference>
<dbReference type="OrthoDB" id="1452530at2"/>
<feature type="transmembrane region" description="Helical" evidence="1">
    <location>
        <begin position="35"/>
        <end position="57"/>
    </location>
</feature>
<evidence type="ECO:0000313" key="3">
    <source>
        <dbReference type="Proteomes" id="UP000001601"/>
    </source>
</evidence>
<dbReference type="AlphaFoldDB" id="A3XRJ0"/>
<name>A3XRJ0_LEEBM</name>
<dbReference type="STRING" id="398720.MED217_18341"/>
<organism evidence="2 3">
    <name type="scientific">Leeuwenhoekiella blandensis (strain CECT 7118 / CCUG 51940 / KCTC 22103 / MED217)</name>
    <name type="common">Flavobacterium sp. (strain MED217)</name>
    <dbReference type="NCBI Taxonomy" id="398720"/>
    <lineage>
        <taxon>Bacteria</taxon>
        <taxon>Pseudomonadati</taxon>
        <taxon>Bacteroidota</taxon>
        <taxon>Flavobacteriia</taxon>
        <taxon>Flavobacteriales</taxon>
        <taxon>Flavobacteriaceae</taxon>
        <taxon>Leeuwenhoekiella</taxon>
    </lineage>
</organism>
<reference evidence="2 3" key="1">
    <citation type="journal article" date="2007" name="Nature">
        <title>Light stimulates growth of proteorhodopsin-containing marine Flavobacteria.</title>
        <authorList>
            <person name="Gomez-Consarnau L."/>
            <person name="Gonzalez J.M."/>
            <person name="Coll-Llado M."/>
            <person name="Gourdon P."/>
            <person name="Pascher T."/>
            <person name="Neutze R."/>
            <person name="Pedros-Alio C."/>
            <person name="Pinhassi J."/>
        </authorList>
    </citation>
    <scope>NUCLEOTIDE SEQUENCE [LARGE SCALE GENOMIC DNA]</scope>
    <source>
        <strain evidence="2 3">MED217</strain>
    </source>
</reference>
<accession>A3XRJ0</accession>
<sequence>MSTNYNQDIDVFDLFRWLKGQLKKFLIYGLRFFQFVFRNILIILLLFVIGIVAGYGLSKLLNPLKTAEILVAPNVKSTSYLYGKIEELDRSASDQESVLNKHFSIVNLKEISIEPVEDITSVLKNLEEFPVDIVPRISENYDDKSNFFDKPLYAPAYDVHKITLVASDTIAIELFLNYLENQEYFQDKRKALLKSIATELEANKFTITQIDSTLGAVPNALKQDRGAITVMGSNENSELSAIVNTKSMLLKRNAYLEQTEAALDRVFKVYSQSNWVNKTSLRSLLIYILPILLISIFILYHLILRFKNRYSKEIQ</sequence>
<keyword evidence="3" id="KW-1185">Reference proteome</keyword>
<dbReference type="eggNOG" id="ENOG5032Q7W">
    <property type="taxonomic scope" value="Bacteria"/>
</dbReference>